<keyword evidence="1" id="KW-0805">Transcription regulation</keyword>
<keyword evidence="4" id="KW-0472">Membrane</keyword>
<gene>
    <name evidence="6" type="ORF">IBL28_11585</name>
</gene>
<feature type="transmembrane region" description="Helical" evidence="4">
    <location>
        <begin position="182"/>
        <end position="200"/>
    </location>
</feature>
<dbReference type="InterPro" id="IPR036388">
    <property type="entry name" value="WH-like_DNA-bd_sf"/>
</dbReference>
<evidence type="ECO:0000256" key="1">
    <source>
        <dbReference type="ARBA" id="ARBA00023015"/>
    </source>
</evidence>
<dbReference type="PRINTS" id="PR00038">
    <property type="entry name" value="HTHLUXR"/>
</dbReference>
<evidence type="ECO:0000256" key="2">
    <source>
        <dbReference type="ARBA" id="ARBA00023125"/>
    </source>
</evidence>
<dbReference type="Proteomes" id="UP000653730">
    <property type="component" value="Unassembled WGS sequence"/>
</dbReference>
<evidence type="ECO:0000256" key="4">
    <source>
        <dbReference type="SAM" id="Phobius"/>
    </source>
</evidence>
<keyword evidence="3" id="KW-0804">Transcription</keyword>
<dbReference type="PROSITE" id="PS00622">
    <property type="entry name" value="HTH_LUXR_1"/>
    <property type="match status" value="1"/>
</dbReference>
<dbReference type="SMART" id="SM00421">
    <property type="entry name" value="HTH_LUXR"/>
    <property type="match status" value="1"/>
</dbReference>
<accession>A0A926Q372</accession>
<evidence type="ECO:0000313" key="7">
    <source>
        <dbReference type="Proteomes" id="UP000653730"/>
    </source>
</evidence>
<dbReference type="PANTHER" id="PTHR44688">
    <property type="entry name" value="DNA-BINDING TRANSCRIPTIONAL ACTIVATOR DEVR_DOSR"/>
    <property type="match status" value="1"/>
</dbReference>
<keyword evidence="2" id="KW-0238">DNA-binding</keyword>
<feature type="domain" description="HTH luxR-type" evidence="5">
    <location>
        <begin position="207"/>
        <end position="272"/>
    </location>
</feature>
<evidence type="ECO:0000313" key="6">
    <source>
        <dbReference type="EMBL" id="MBC9796614.1"/>
    </source>
</evidence>
<dbReference type="RefSeq" id="WP_187965760.1">
    <property type="nucleotide sequence ID" value="NZ_JACVDC010000032.1"/>
</dbReference>
<dbReference type="EMBL" id="JACVDC010000032">
    <property type="protein sequence ID" value="MBC9796614.1"/>
    <property type="molecule type" value="Genomic_DNA"/>
</dbReference>
<protein>
    <submittedName>
        <fullName evidence="6">Helix-turn-helix transcriptional regulator</fullName>
    </submittedName>
</protein>
<name>A0A926Q372_9FLAO</name>
<dbReference type="SUPFAM" id="SSF46894">
    <property type="entry name" value="C-terminal effector domain of the bipartite response regulators"/>
    <property type="match status" value="1"/>
</dbReference>
<keyword evidence="4" id="KW-1133">Transmembrane helix</keyword>
<keyword evidence="4" id="KW-0812">Transmembrane</keyword>
<dbReference type="PANTHER" id="PTHR44688:SF16">
    <property type="entry name" value="DNA-BINDING TRANSCRIPTIONAL ACTIVATOR DEVR_DOSR"/>
    <property type="match status" value="1"/>
</dbReference>
<sequence length="280" mass="32857">MKSRIHSVLILFPLLFLQYGYGSHPENFTGYGDVEYHIHDRNDQNHNKEVLLDTLRKIEKSLEERPENPDESGFSDLDTEEWKRYKLFNRKIVSGSKAEYLEKSKSYIKDSTQILIIKLKALETLDHSGLLEQDIRKNRDYYLDLIEEFRNSDLDPKYYLYFENKIRKINNKTISARYHTSLFFNIVGFLSLGVFGFTAYRRQRKKTGRKIDFLSAQERKVVHLILLGKSNKEIASELFISLSTVKTHITNSYGKLEVSNRKELVRKYCNKQGLAPISTP</sequence>
<organism evidence="6 7">
    <name type="scientific">Sinomicrobium weinanense</name>
    <dbReference type="NCBI Taxonomy" id="2842200"/>
    <lineage>
        <taxon>Bacteria</taxon>
        <taxon>Pseudomonadati</taxon>
        <taxon>Bacteroidota</taxon>
        <taxon>Flavobacteriia</taxon>
        <taxon>Flavobacteriales</taxon>
        <taxon>Flavobacteriaceae</taxon>
        <taxon>Sinomicrobium</taxon>
    </lineage>
</organism>
<dbReference type="PROSITE" id="PS50043">
    <property type="entry name" value="HTH_LUXR_2"/>
    <property type="match status" value="1"/>
</dbReference>
<dbReference type="Pfam" id="PF00196">
    <property type="entry name" value="GerE"/>
    <property type="match status" value="1"/>
</dbReference>
<evidence type="ECO:0000259" key="5">
    <source>
        <dbReference type="PROSITE" id="PS50043"/>
    </source>
</evidence>
<dbReference type="GO" id="GO:0003677">
    <property type="term" value="F:DNA binding"/>
    <property type="evidence" value="ECO:0007669"/>
    <property type="project" value="UniProtKB-KW"/>
</dbReference>
<evidence type="ECO:0000256" key="3">
    <source>
        <dbReference type="ARBA" id="ARBA00023163"/>
    </source>
</evidence>
<proteinExistence type="predicted"/>
<dbReference type="Gene3D" id="1.10.10.10">
    <property type="entry name" value="Winged helix-like DNA-binding domain superfamily/Winged helix DNA-binding domain"/>
    <property type="match status" value="1"/>
</dbReference>
<dbReference type="CDD" id="cd06170">
    <property type="entry name" value="LuxR_C_like"/>
    <property type="match status" value="1"/>
</dbReference>
<dbReference type="GO" id="GO:0006355">
    <property type="term" value="P:regulation of DNA-templated transcription"/>
    <property type="evidence" value="ECO:0007669"/>
    <property type="project" value="InterPro"/>
</dbReference>
<reference evidence="6 7" key="1">
    <citation type="submission" date="2020-09" db="EMBL/GenBank/DDBJ databases">
        <title>Sinomicrobium weinanense sp. nov., a halophilic bacteria isolated from saline-alkali soil.</title>
        <authorList>
            <person name="Wu P."/>
            <person name="Ren H."/>
            <person name="Mei Y."/>
            <person name="Liang Y."/>
            <person name="Chen Z."/>
        </authorList>
    </citation>
    <scope>NUCLEOTIDE SEQUENCE [LARGE SCALE GENOMIC DNA]</scope>
    <source>
        <strain evidence="6 7">FJxs</strain>
    </source>
</reference>
<dbReference type="AlphaFoldDB" id="A0A926Q372"/>
<dbReference type="InterPro" id="IPR000792">
    <property type="entry name" value="Tscrpt_reg_LuxR_C"/>
</dbReference>
<keyword evidence="7" id="KW-1185">Reference proteome</keyword>
<comment type="caution">
    <text evidence="6">The sequence shown here is derived from an EMBL/GenBank/DDBJ whole genome shotgun (WGS) entry which is preliminary data.</text>
</comment>
<dbReference type="InterPro" id="IPR016032">
    <property type="entry name" value="Sig_transdc_resp-reg_C-effctor"/>
</dbReference>